<dbReference type="KEGG" id="chn:A605_00465"/>
<dbReference type="PRINTS" id="PR00081">
    <property type="entry name" value="GDHRDH"/>
</dbReference>
<dbReference type="Gene3D" id="3.40.50.720">
    <property type="entry name" value="NAD(P)-binding Rossmann-like Domain"/>
    <property type="match status" value="1"/>
</dbReference>
<feature type="domain" description="Ketoreductase" evidence="3">
    <location>
        <begin position="9"/>
        <end position="179"/>
    </location>
</feature>
<dbReference type="STRING" id="1121362.A605_00465"/>
<name>M1MTU0_9CORY</name>
<dbReference type="RefSeq" id="WP_015399533.1">
    <property type="nucleotide sequence ID" value="NC_020302.1"/>
</dbReference>
<evidence type="ECO:0000313" key="4">
    <source>
        <dbReference type="EMBL" id="AGF71109.1"/>
    </source>
</evidence>
<dbReference type="GO" id="GO:0030497">
    <property type="term" value="P:fatty acid elongation"/>
    <property type="evidence" value="ECO:0007669"/>
    <property type="project" value="TreeGrafter"/>
</dbReference>
<dbReference type="eggNOG" id="COG1028">
    <property type="taxonomic scope" value="Bacteria"/>
</dbReference>
<organism evidence="4 5">
    <name type="scientific">Corynebacterium halotolerans YIM 70093 = DSM 44683</name>
    <dbReference type="NCBI Taxonomy" id="1121362"/>
    <lineage>
        <taxon>Bacteria</taxon>
        <taxon>Bacillati</taxon>
        <taxon>Actinomycetota</taxon>
        <taxon>Actinomycetes</taxon>
        <taxon>Mycobacteriales</taxon>
        <taxon>Corynebacteriaceae</taxon>
        <taxon>Corynebacterium</taxon>
    </lineage>
</organism>
<evidence type="ECO:0000259" key="3">
    <source>
        <dbReference type="SMART" id="SM00822"/>
    </source>
</evidence>
<dbReference type="GO" id="GO:0016616">
    <property type="term" value="F:oxidoreductase activity, acting on the CH-OH group of donors, NAD or NADP as acceptor"/>
    <property type="evidence" value="ECO:0007669"/>
    <property type="project" value="TreeGrafter"/>
</dbReference>
<dbReference type="AlphaFoldDB" id="M1MTU0"/>
<dbReference type="PANTHER" id="PTHR42760">
    <property type="entry name" value="SHORT-CHAIN DEHYDROGENASES/REDUCTASES FAMILY MEMBER"/>
    <property type="match status" value="1"/>
</dbReference>
<dbReference type="PRINTS" id="PR00080">
    <property type="entry name" value="SDRFAMILY"/>
</dbReference>
<dbReference type="OrthoDB" id="3542748at2"/>
<dbReference type="HOGENOM" id="CLU_010194_1_2_11"/>
<dbReference type="InterPro" id="IPR036291">
    <property type="entry name" value="NAD(P)-bd_dom_sf"/>
</dbReference>
<dbReference type="FunFam" id="3.40.50.720:FF:000084">
    <property type="entry name" value="Short-chain dehydrogenase reductase"/>
    <property type="match status" value="1"/>
</dbReference>
<dbReference type="InterPro" id="IPR002347">
    <property type="entry name" value="SDR_fam"/>
</dbReference>
<dbReference type="Pfam" id="PF13561">
    <property type="entry name" value="adh_short_C2"/>
    <property type="match status" value="1"/>
</dbReference>
<accession>M1MTU0</accession>
<keyword evidence="2" id="KW-0560">Oxidoreductase</keyword>
<dbReference type="SUPFAM" id="SSF51735">
    <property type="entry name" value="NAD(P)-binding Rossmann-fold domains"/>
    <property type="match status" value="1"/>
</dbReference>
<dbReference type="InterPro" id="IPR020904">
    <property type="entry name" value="Sc_DH/Rdtase_CS"/>
</dbReference>
<gene>
    <name evidence="4" type="ORF">A605_00465</name>
</gene>
<proteinExistence type="inferred from homology"/>
<evidence type="ECO:0000256" key="1">
    <source>
        <dbReference type="ARBA" id="ARBA00006484"/>
    </source>
</evidence>
<protein>
    <submittedName>
        <fullName evidence="4">Short-chain dehydrogenase/reductase SDR</fullName>
    </submittedName>
</protein>
<dbReference type="PANTHER" id="PTHR42760:SF123">
    <property type="entry name" value="OXIDOREDUCTASE"/>
    <property type="match status" value="1"/>
</dbReference>
<dbReference type="CDD" id="cd05233">
    <property type="entry name" value="SDR_c"/>
    <property type="match status" value="1"/>
</dbReference>
<dbReference type="Proteomes" id="UP000011723">
    <property type="component" value="Chromosome"/>
</dbReference>
<reference evidence="4 5" key="1">
    <citation type="journal article" date="2012" name="Stand. Genomic Sci.">
        <title>Genome sequence of the halotolerant bacterium Corynebacterium halotolerans type strain YIM 70093(T) (= DSM 44683(T)).</title>
        <authorList>
            <person name="Ruckert C."/>
            <person name="Albersmeier A."/>
            <person name="Al-Dilaimi A."/>
            <person name="Niehaus K."/>
            <person name="Szczepanowski R."/>
            <person name="Kalinowski J."/>
        </authorList>
    </citation>
    <scope>NUCLEOTIDE SEQUENCE [LARGE SCALE GENOMIC DNA]</scope>
    <source>
        <strain evidence="4">YIM 70093</strain>
    </source>
</reference>
<dbReference type="EMBL" id="CP003697">
    <property type="protein sequence ID" value="AGF71109.1"/>
    <property type="molecule type" value="Genomic_DNA"/>
</dbReference>
<sequence length="255" mass="26750">MTEREPHPRVLVTTGGASGIGLEVCRRWAADEGVAILLDIDSDNLDAAVDLIGKNARGVVVNVRDSSSVDEAFSVITDEFGQIDALVNSAGNSCPSPTAEMSDGDWESVIDIHLNGTMRVCRAAYPLLKAAGGAIVNVSSVAGVLGMPQRASYNSAKHAIGGLTKSLAVEWAAEGIRVNSVGPGYVLTTLTRKLIADGALDTEPVTRRTPLGRWARPGEIADGIGFLLSNQASFITGHTLMIDGGMTIDGNWYSD</sequence>
<comment type="similarity">
    <text evidence="1">Belongs to the short-chain dehydrogenases/reductases (SDR) family.</text>
</comment>
<dbReference type="PATRIC" id="fig|1121362.3.peg.88"/>
<keyword evidence="5" id="KW-1185">Reference proteome</keyword>
<evidence type="ECO:0000256" key="2">
    <source>
        <dbReference type="ARBA" id="ARBA00023002"/>
    </source>
</evidence>
<dbReference type="PROSITE" id="PS00061">
    <property type="entry name" value="ADH_SHORT"/>
    <property type="match status" value="1"/>
</dbReference>
<dbReference type="SMART" id="SM00822">
    <property type="entry name" value="PKS_KR"/>
    <property type="match status" value="1"/>
</dbReference>
<dbReference type="InterPro" id="IPR057326">
    <property type="entry name" value="KR_dom"/>
</dbReference>
<evidence type="ECO:0000313" key="5">
    <source>
        <dbReference type="Proteomes" id="UP000011723"/>
    </source>
</evidence>